<protein>
    <recommendedName>
        <fullName evidence="3">HEAT repeat domain-containing protein</fullName>
    </recommendedName>
</protein>
<dbReference type="Proteomes" id="UP001597362">
    <property type="component" value="Unassembled WGS sequence"/>
</dbReference>
<dbReference type="RefSeq" id="WP_377770206.1">
    <property type="nucleotide sequence ID" value="NZ_JBHUHO010000013.1"/>
</dbReference>
<accession>A0ABW4YHP2</accession>
<dbReference type="SUPFAM" id="SSF48371">
    <property type="entry name" value="ARM repeat"/>
    <property type="match status" value="1"/>
</dbReference>
<keyword evidence="2" id="KW-1185">Reference proteome</keyword>
<evidence type="ECO:0000313" key="2">
    <source>
        <dbReference type="Proteomes" id="UP001597362"/>
    </source>
</evidence>
<dbReference type="InterPro" id="IPR016024">
    <property type="entry name" value="ARM-type_fold"/>
</dbReference>
<name>A0ABW4YHP2_9BACL</name>
<proteinExistence type="predicted"/>
<comment type="caution">
    <text evidence="1">The sequence shown here is derived from an EMBL/GenBank/DDBJ whole genome shotgun (WGS) entry which is preliminary data.</text>
</comment>
<evidence type="ECO:0000313" key="1">
    <source>
        <dbReference type="EMBL" id="MFD2115182.1"/>
    </source>
</evidence>
<dbReference type="Gene3D" id="1.25.10.10">
    <property type="entry name" value="Leucine-rich Repeat Variant"/>
    <property type="match status" value="1"/>
</dbReference>
<sequence>MSILDKLATTLQCQDEVPNQELAQYIAEQEDEEAVRELMDHLQHKNKSIQSDCIKVLYEIGDIKPALIANYSDTFLQLLDGPNNRLVWGAMTALDAIVFERPQVIFAALSKIIAATNQGSVITKNHGINILIKLASMSEYADQAFNLLMEQLKHCPTNQLPKYVENAVSILQDNNKALFVSIVSARLVEIEKETKRKRVEKVLRKLV</sequence>
<evidence type="ECO:0008006" key="3">
    <source>
        <dbReference type="Google" id="ProtNLM"/>
    </source>
</evidence>
<organism evidence="1 2">
    <name type="scientific">Paenibacillus yanchengensis</name>
    <dbReference type="NCBI Taxonomy" id="2035833"/>
    <lineage>
        <taxon>Bacteria</taxon>
        <taxon>Bacillati</taxon>
        <taxon>Bacillota</taxon>
        <taxon>Bacilli</taxon>
        <taxon>Bacillales</taxon>
        <taxon>Paenibacillaceae</taxon>
        <taxon>Paenibacillus</taxon>
    </lineage>
</organism>
<gene>
    <name evidence="1" type="ORF">ACFSJH_05460</name>
</gene>
<reference evidence="2" key="1">
    <citation type="journal article" date="2019" name="Int. J. Syst. Evol. Microbiol.">
        <title>The Global Catalogue of Microorganisms (GCM) 10K type strain sequencing project: providing services to taxonomists for standard genome sequencing and annotation.</title>
        <authorList>
            <consortium name="The Broad Institute Genomics Platform"/>
            <consortium name="The Broad Institute Genome Sequencing Center for Infectious Disease"/>
            <person name="Wu L."/>
            <person name="Ma J."/>
        </authorList>
    </citation>
    <scope>NUCLEOTIDE SEQUENCE [LARGE SCALE GENOMIC DNA]</scope>
    <source>
        <strain evidence="2">GH52</strain>
    </source>
</reference>
<dbReference type="InterPro" id="IPR011989">
    <property type="entry name" value="ARM-like"/>
</dbReference>
<dbReference type="EMBL" id="JBHUHO010000013">
    <property type="protein sequence ID" value="MFD2115182.1"/>
    <property type="molecule type" value="Genomic_DNA"/>
</dbReference>